<dbReference type="AlphaFoldDB" id="A0A136IZC9"/>
<dbReference type="Proteomes" id="UP000070501">
    <property type="component" value="Unassembled WGS sequence"/>
</dbReference>
<gene>
    <name evidence="2" type="ORF">Micbo1qcDRAFT_164820</name>
</gene>
<sequence length="63" mass="7087">MSRRQNHERGDCRGLAGAEPSPGECDRECSHVFRSRSKRAWDSPATSVVKSRWTDKHPCISSS</sequence>
<keyword evidence="3" id="KW-1185">Reference proteome</keyword>
<evidence type="ECO:0000256" key="1">
    <source>
        <dbReference type="SAM" id="MobiDB-lite"/>
    </source>
</evidence>
<evidence type="ECO:0000313" key="3">
    <source>
        <dbReference type="Proteomes" id="UP000070501"/>
    </source>
</evidence>
<evidence type="ECO:0000313" key="2">
    <source>
        <dbReference type="EMBL" id="KXJ90282.1"/>
    </source>
</evidence>
<protein>
    <submittedName>
        <fullName evidence="2">Uncharacterized protein</fullName>
    </submittedName>
</protein>
<organism evidence="2 3">
    <name type="scientific">Microdochium bolleyi</name>
    <dbReference type="NCBI Taxonomy" id="196109"/>
    <lineage>
        <taxon>Eukaryota</taxon>
        <taxon>Fungi</taxon>
        <taxon>Dikarya</taxon>
        <taxon>Ascomycota</taxon>
        <taxon>Pezizomycotina</taxon>
        <taxon>Sordariomycetes</taxon>
        <taxon>Xylariomycetidae</taxon>
        <taxon>Xylariales</taxon>
        <taxon>Microdochiaceae</taxon>
        <taxon>Microdochium</taxon>
    </lineage>
</organism>
<dbReference type="InParanoid" id="A0A136IZC9"/>
<name>A0A136IZC9_9PEZI</name>
<feature type="non-terminal residue" evidence="2">
    <location>
        <position position="63"/>
    </location>
</feature>
<proteinExistence type="predicted"/>
<accession>A0A136IZC9</accession>
<feature type="region of interest" description="Disordered" evidence="1">
    <location>
        <begin position="1"/>
        <end position="26"/>
    </location>
</feature>
<reference evidence="3" key="1">
    <citation type="submission" date="2016-02" db="EMBL/GenBank/DDBJ databases">
        <title>Draft genome sequence of Microdochium bolleyi, a fungal endophyte of beachgrass.</title>
        <authorList>
            <consortium name="DOE Joint Genome Institute"/>
            <person name="David A.S."/>
            <person name="May G."/>
            <person name="Haridas S."/>
            <person name="Lim J."/>
            <person name="Wang M."/>
            <person name="Labutti K."/>
            <person name="Lipzen A."/>
            <person name="Barry K."/>
            <person name="Grigoriev I.V."/>
        </authorList>
    </citation>
    <scope>NUCLEOTIDE SEQUENCE [LARGE SCALE GENOMIC DNA]</scope>
    <source>
        <strain evidence="3">J235TASD1</strain>
    </source>
</reference>
<feature type="compositionally biased region" description="Basic and acidic residues" evidence="1">
    <location>
        <begin position="1"/>
        <end position="12"/>
    </location>
</feature>
<dbReference type="EMBL" id="KQ964253">
    <property type="protein sequence ID" value="KXJ90282.1"/>
    <property type="molecule type" value="Genomic_DNA"/>
</dbReference>